<protein>
    <submittedName>
        <fullName evidence="1">Uncharacterized protein</fullName>
    </submittedName>
</protein>
<accession>A0ABQ4QF31</accession>
<evidence type="ECO:0000313" key="2">
    <source>
        <dbReference type="Proteomes" id="UP001055117"/>
    </source>
</evidence>
<sequence>MTFFLIVLALTAVVLGSAGIYAKQALIDDAKSQTRGYF</sequence>
<evidence type="ECO:0000313" key="1">
    <source>
        <dbReference type="EMBL" id="GJD43371.1"/>
    </source>
</evidence>
<reference evidence="1 2" key="1">
    <citation type="journal article" date="2021" name="Front. Microbiol.">
        <title>Comprehensive Comparative Genomics and Phenotyping of Methylobacterium Species.</title>
        <authorList>
            <person name="Alessa O."/>
            <person name="Ogura Y."/>
            <person name="Fujitani Y."/>
            <person name="Takami H."/>
            <person name="Hayashi T."/>
            <person name="Sahin N."/>
            <person name="Tani A."/>
        </authorList>
    </citation>
    <scope>NUCLEOTIDE SEQUENCE [LARGE SCALE GENOMIC DNA]</scope>
    <source>
        <strain evidence="1 2">DSM 23679</strain>
    </source>
</reference>
<comment type="caution">
    <text evidence="1">The sequence shown here is derived from an EMBL/GenBank/DDBJ whole genome shotgun (WGS) entry which is preliminary data.</text>
</comment>
<dbReference type="Proteomes" id="UP001055117">
    <property type="component" value="Unassembled WGS sequence"/>
</dbReference>
<name>A0ABQ4QF31_9HYPH</name>
<dbReference type="EMBL" id="BPQG01000011">
    <property type="protein sequence ID" value="GJD43371.1"/>
    <property type="molecule type" value="Genomic_DNA"/>
</dbReference>
<organism evidence="1 2">
    <name type="scientific">Methylobacterium cerastii</name>
    <dbReference type="NCBI Taxonomy" id="932741"/>
    <lineage>
        <taxon>Bacteria</taxon>
        <taxon>Pseudomonadati</taxon>
        <taxon>Pseudomonadota</taxon>
        <taxon>Alphaproteobacteria</taxon>
        <taxon>Hyphomicrobiales</taxon>
        <taxon>Methylobacteriaceae</taxon>
        <taxon>Methylobacterium</taxon>
    </lineage>
</organism>
<proteinExistence type="predicted"/>
<keyword evidence="2" id="KW-1185">Reference proteome</keyword>
<gene>
    <name evidence="1" type="ORF">AFCDBAGC_1223</name>
</gene>